<evidence type="ECO:0000313" key="2">
    <source>
        <dbReference type="EMBL" id="KAF2158739.1"/>
    </source>
</evidence>
<proteinExistence type="predicted"/>
<dbReference type="AlphaFoldDB" id="A0A6A6BYY6"/>
<reference evidence="2" key="1">
    <citation type="journal article" date="2020" name="Stud. Mycol.">
        <title>101 Dothideomycetes genomes: a test case for predicting lifestyles and emergence of pathogens.</title>
        <authorList>
            <person name="Haridas S."/>
            <person name="Albert R."/>
            <person name="Binder M."/>
            <person name="Bloem J."/>
            <person name="Labutti K."/>
            <person name="Salamov A."/>
            <person name="Andreopoulos B."/>
            <person name="Baker S."/>
            <person name="Barry K."/>
            <person name="Bills G."/>
            <person name="Bluhm B."/>
            <person name="Cannon C."/>
            <person name="Castanera R."/>
            <person name="Culley D."/>
            <person name="Daum C."/>
            <person name="Ezra D."/>
            <person name="Gonzalez J."/>
            <person name="Henrissat B."/>
            <person name="Kuo A."/>
            <person name="Liang C."/>
            <person name="Lipzen A."/>
            <person name="Lutzoni F."/>
            <person name="Magnuson J."/>
            <person name="Mondo S."/>
            <person name="Nolan M."/>
            <person name="Ohm R."/>
            <person name="Pangilinan J."/>
            <person name="Park H.-J."/>
            <person name="Ramirez L."/>
            <person name="Alfaro M."/>
            <person name="Sun H."/>
            <person name="Tritt A."/>
            <person name="Yoshinaga Y."/>
            <person name="Zwiers L.-H."/>
            <person name="Turgeon B."/>
            <person name="Goodwin S."/>
            <person name="Spatafora J."/>
            <person name="Crous P."/>
            <person name="Grigoriev I."/>
        </authorList>
    </citation>
    <scope>NUCLEOTIDE SEQUENCE</scope>
    <source>
        <strain evidence="2">ATCC 36951</strain>
    </source>
</reference>
<dbReference type="RefSeq" id="XP_033659628.1">
    <property type="nucleotide sequence ID" value="XM_033814740.1"/>
</dbReference>
<name>A0A6A6BYY6_ZASCE</name>
<gene>
    <name evidence="2" type="ORF">M409DRAFT_61398</name>
</gene>
<organism evidence="2 3">
    <name type="scientific">Zasmidium cellare ATCC 36951</name>
    <dbReference type="NCBI Taxonomy" id="1080233"/>
    <lineage>
        <taxon>Eukaryota</taxon>
        <taxon>Fungi</taxon>
        <taxon>Dikarya</taxon>
        <taxon>Ascomycota</taxon>
        <taxon>Pezizomycotina</taxon>
        <taxon>Dothideomycetes</taxon>
        <taxon>Dothideomycetidae</taxon>
        <taxon>Mycosphaerellales</taxon>
        <taxon>Mycosphaerellaceae</taxon>
        <taxon>Zasmidium</taxon>
    </lineage>
</organism>
<dbReference type="EMBL" id="ML993650">
    <property type="protein sequence ID" value="KAF2158739.1"/>
    <property type="molecule type" value="Genomic_DNA"/>
</dbReference>
<protein>
    <submittedName>
        <fullName evidence="2">Uncharacterized protein</fullName>
    </submittedName>
</protein>
<evidence type="ECO:0000256" key="1">
    <source>
        <dbReference type="SAM" id="MobiDB-lite"/>
    </source>
</evidence>
<dbReference type="Proteomes" id="UP000799537">
    <property type="component" value="Unassembled WGS sequence"/>
</dbReference>
<evidence type="ECO:0000313" key="3">
    <source>
        <dbReference type="Proteomes" id="UP000799537"/>
    </source>
</evidence>
<feature type="region of interest" description="Disordered" evidence="1">
    <location>
        <begin position="134"/>
        <end position="172"/>
    </location>
</feature>
<keyword evidence="3" id="KW-1185">Reference proteome</keyword>
<dbReference type="GeneID" id="54568012"/>
<accession>A0A6A6BYY6</accession>
<sequence>MPNLSKRKKTAPNLIKAIRRQKILLHPSSYTDAAALLRVNKWKAVLHNDHAQSKSTAWQSRSSKARRALQSVAASCGENVACLCVLSTSITQLGMLRKGDVVELIELLKGLEEELDTDHLSPLAKLLFEQSGSAEKDSVRENGSERSKEQGSEHEKDKGDGEEDGKRREDTSHAALATTYDISGTVLLDFLSAQMHLCPKVVFRNSKTAMPTPTIEIWRPNHVHTKIELSLEAGADFVRFLRTIGSSALLPHPSTQFHPGRVGE</sequence>